<sequence length="145" mass="17263">MSKLFLYLFLLTTTLSFAQNRPNREKIKSLKVAFITERLDLGSKEAQAFWPVYNTHEEKMDAFRKTERMEIRSKLKNLDSITEREAKDLVEKFNQLQENKHKEQKSFINTMQGIISAKKTILLMKTEEDFKRRLIKQYRKNKGGN</sequence>
<evidence type="ECO:0000256" key="1">
    <source>
        <dbReference type="SAM" id="SignalP"/>
    </source>
</evidence>
<gene>
    <name evidence="2" type="ORF">HYG79_00805</name>
</gene>
<evidence type="ECO:0000313" key="3">
    <source>
        <dbReference type="Proteomes" id="UP000509302"/>
    </source>
</evidence>
<feature type="chain" id="PRO_5028891532" description="Sensor of ECF-type sigma factor" evidence="1">
    <location>
        <begin position="19"/>
        <end position="145"/>
    </location>
</feature>
<keyword evidence="3" id="KW-1185">Reference proteome</keyword>
<keyword evidence="1" id="KW-0732">Signal</keyword>
<protein>
    <recommendedName>
        <fullName evidence="4">Sensor of ECF-type sigma factor</fullName>
    </recommendedName>
</protein>
<dbReference type="RefSeq" id="WP_179240281.1">
    <property type="nucleotide sequence ID" value="NZ_CP058595.1"/>
</dbReference>
<evidence type="ECO:0000313" key="2">
    <source>
        <dbReference type="EMBL" id="QLG43945.1"/>
    </source>
</evidence>
<organism evidence="2 3">
    <name type="scientific">Costertonia aggregata</name>
    <dbReference type="NCBI Taxonomy" id="343403"/>
    <lineage>
        <taxon>Bacteria</taxon>
        <taxon>Pseudomonadati</taxon>
        <taxon>Bacteroidota</taxon>
        <taxon>Flavobacteriia</taxon>
        <taxon>Flavobacteriales</taxon>
        <taxon>Flavobacteriaceae</taxon>
        <taxon>Costertonia</taxon>
    </lineage>
</organism>
<feature type="signal peptide" evidence="1">
    <location>
        <begin position="1"/>
        <end position="18"/>
    </location>
</feature>
<accession>A0A7H9AKY9</accession>
<dbReference type="KEGG" id="cagg:HYG79_00805"/>
<name>A0A7H9AKY9_9FLAO</name>
<dbReference type="AlphaFoldDB" id="A0A7H9AKY9"/>
<dbReference type="EMBL" id="CP058595">
    <property type="protein sequence ID" value="QLG43945.1"/>
    <property type="molecule type" value="Genomic_DNA"/>
</dbReference>
<dbReference type="Proteomes" id="UP000509302">
    <property type="component" value="Chromosome"/>
</dbReference>
<proteinExistence type="predicted"/>
<reference evidence="2 3" key="1">
    <citation type="journal article" date="2006" name="Int. J. Syst. Evol. Microbiol.">
        <title>Costertonia aggregata gen. nov., sp. nov., a mesophilic marine bacterium of the family Flavobacteriaceae, isolated from a mature biofilm.</title>
        <authorList>
            <person name="Kwon K.K."/>
            <person name="Lee Y.K."/>
            <person name="Lee H.K."/>
        </authorList>
    </citation>
    <scope>NUCLEOTIDE SEQUENCE [LARGE SCALE GENOMIC DNA]</scope>
    <source>
        <strain evidence="2 3">KCCM 42265</strain>
    </source>
</reference>
<evidence type="ECO:0008006" key="4">
    <source>
        <dbReference type="Google" id="ProtNLM"/>
    </source>
</evidence>